<sequence>MSERTTAGRGAVSTADTHRTALRNPVIVADTTGPADIYGVHGTAGLTHWKALASGLDLAAGWEAVEWASVPPGGVSGEHRHTRTEEIYFVLRGSGEIVLDGVASPIHEGSMVLTGVGTVHGLRNTGATDLDWLVIEIRSPHTAHTLRTAGEHTASPARPDTEETLVNARLHDLRAEKTVDPAGVFTGPLRQAALRSLEPGGTLELRADGVEHTVFVTSGSGWAQSDSATVELSAGTSVTLPLGTEVRLGADKSERLEFFHAELTVPAAASPEHAR</sequence>
<dbReference type="InterPro" id="IPR013096">
    <property type="entry name" value="Cupin_2"/>
</dbReference>
<reference evidence="4" key="1">
    <citation type="journal article" date="2019" name="Int. J. Syst. Evol. Microbiol.">
        <title>The Global Catalogue of Microorganisms (GCM) 10K type strain sequencing project: providing services to taxonomists for standard genome sequencing and annotation.</title>
        <authorList>
            <consortium name="The Broad Institute Genomics Platform"/>
            <consortium name="The Broad Institute Genome Sequencing Center for Infectious Disease"/>
            <person name="Wu L."/>
            <person name="Ma J."/>
        </authorList>
    </citation>
    <scope>NUCLEOTIDE SEQUENCE [LARGE SCALE GENOMIC DNA]</scope>
    <source>
        <strain evidence="4">JCM 5067</strain>
    </source>
</reference>
<organism evidence="3 4">
    <name type="scientific">Streptomyces crystallinus</name>
    <dbReference type="NCBI Taxonomy" id="68191"/>
    <lineage>
        <taxon>Bacteria</taxon>
        <taxon>Bacillati</taxon>
        <taxon>Actinomycetota</taxon>
        <taxon>Actinomycetes</taxon>
        <taxon>Kitasatosporales</taxon>
        <taxon>Streptomycetaceae</taxon>
        <taxon>Streptomyces</taxon>
    </lineage>
</organism>
<gene>
    <name evidence="3" type="ORF">GCM10010394_50090</name>
</gene>
<dbReference type="Proteomes" id="UP001500668">
    <property type="component" value="Unassembled WGS sequence"/>
</dbReference>
<proteinExistence type="predicted"/>
<evidence type="ECO:0000256" key="1">
    <source>
        <dbReference type="ARBA" id="ARBA00022723"/>
    </source>
</evidence>
<feature type="domain" description="Cupin type-2" evidence="2">
    <location>
        <begin position="68"/>
        <end position="135"/>
    </location>
</feature>
<dbReference type="RefSeq" id="WP_344076849.1">
    <property type="nucleotide sequence ID" value="NZ_BAAACA010000035.1"/>
</dbReference>
<evidence type="ECO:0000259" key="2">
    <source>
        <dbReference type="Pfam" id="PF07883"/>
    </source>
</evidence>
<accession>A0ABP3RNZ8</accession>
<dbReference type="PANTHER" id="PTHR35848:SF6">
    <property type="entry name" value="CUPIN TYPE-2 DOMAIN-CONTAINING PROTEIN"/>
    <property type="match status" value="1"/>
</dbReference>
<keyword evidence="1" id="KW-0479">Metal-binding</keyword>
<dbReference type="Gene3D" id="2.60.120.10">
    <property type="entry name" value="Jelly Rolls"/>
    <property type="match status" value="2"/>
</dbReference>
<dbReference type="PANTHER" id="PTHR35848">
    <property type="entry name" value="OXALATE-BINDING PROTEIN"/>
    <property type="match status" value="1"/>
</dbReference>
<name>A0ABP3RNZ8_9ACTN</name>
<dbReference type="EMBL" id="BAAACA010000035">
    <property type="protein sequence ID" value="GAA0614077.1"/>
    <property type="molecule type" value="Genomic_DNA"/>
</dbReference>
<keyword evidence="4" id="KW-1185">Reference proteome</keyword>
<dbReference type="InterPro" id="IPR011051">
    <property type="entry name" value="RmlC_Cupin_sf"/>
</dbReference>
<comment type="caution">
    <text evidence="3">The sequence shown here is derived from an EMBL/GenBank/DDBJ whole genome shotgun (WGS) entry which is preliminary data.</text>
</comment>
<dbReference type="Pfam" id="PF07883">
    <property type="entry name" value="Cupin_2"/>
    <property type="match status" value="1"/>
</dbReference>
<evidence type="ECO:0000313" key="3">
    <source>
        <dbReference type="EMBL" id="GAA0614077.1"/>
    </source>
</evidence>
<dbReference type="InterPro" id="IPR014710">
    <property type="entry name" value="RmlC-like_jellyroll"/>
</dbReference>
<dbReference type="SUPFAM" id="SSF51182">
    <property type="entry name" value="RmlC-like cupins"/>
    <property type="match status" value="1"/>
</dbReference>
<dbReference type="InterPro" id="IPR051610">
    <property type="entry name" value="GPI/OXD"/>
</dbReference>
<evidence type="ECO:0000313" key="4">
    <source>
        <dbReference type="Proteomes" id="UP001500668"/>
    </source>
</evidence>
<protein>
    <recommendedName>
        <fullName evidence="2">Cupin type-2 domain-containing protein</fullName>
    </recommendedName>
</protein>